<dbReference type="Gene3D" id="3.90.1200.10">
    <property type="match status" value="1"/>
</dbReference>
<dbReference type="PANTHER" id="PTHR22603">
    <property type="entry name" value="CHOLINE/ETHANOALAMINE KINASE"/>
    <property type="match status" value="1"/>
</dbReference>
<dbReference type="InterPro" id="IPR011009">
    <property type="entry name" value="Kinase-like_dom_sf"/>
</dbReference>
<dbReference type="Pfam" id="PF01633">
    <property type="entry name" value="Choline_kinase"/>
    <property type="match status" value="1"/>
</dbReference>
<dbReference type="eggNOG" id="KOG2686">
    <property type="taxonomic scope" value="Eukaryota"/>
</dbReference>
<evidence type="ECO:0008006" key="6">
    <source>
        <dbReference type="Google" id="ProtNLM"/>
    </source>
</evidence>
<protein>
    <recommendedName>
        <fullName evidence="6">CHK kinase-like domain-containing protein</fullName>
    </recommendedName>
</protein>
<dbReference type="Gene3D" id="3.30.200.20">
    <property type="entry name" value="Phosphorylase Kinase, domain 1"/>
    <property type="match status" value="1"/>
</dbReference>
<dbReference type="STRING" id="32264.T1JSQ4"/>
<evidence type="ECO:0000256" key="3">
    <source>
        <dbReference type="ARBA" id="ARBA00038211"/>
    </source>
</evidence>
<gene>
    <name evidence="4" type="primary">107370397</name>
</gene>
<dbReference type="GO" id="GO:0004103">
    <property type="term" value="F:choline kinase activity"/>
    <property type="evidence" value="ECO:0007669"/>
    <property type="project" value="TreeGrafter"/>
</dbReference>
<dbReference type="Proteomes" id="UP000015104">
    <property type="component" value="Unassembled WGS sequence"/>
</dbReference>
<dbReference type="SUPFAM" id="SSF56112">
    <property type="entry name" value="Protein kinase-like (PK-like)"/>
    <property type="match status" value="1"/>
</dbReference>
<keyword evidence="1" id="KW-0594">Phospholipid biosynthesis</keyword>
<evidence type="ECO:0000256" key="2">
    <source>
        <dbReference type="ARBA" id="ARBA00023264"/>
    </source>
</evidence>
<keyword evidence="2" id="KW-1208">Phospholipid metabolism</keyword>
<dbReference type="EnsemblMetazoa" id="tetur01g11360.1">
    <property type="protein sequence ID" value="tetur01g11360.1"/>
    <property type="gene ID" value="tetur01g11360"/>
</dbReference>
<proteinExistence type="inferred from homology"/>
<keyword evidence="1" id="KW-0444">Lipid biosynthesis</keyword>
<dbReference type="HOGENOM" id="CLU_726328_0_0_1"/>
<sequence>MAEQIDFSSIKLVESVINDEIRDKCRQLCSEFIAGPWKDLTLDEITVTPIEDGLSNRIYACTNLKLTSSKQSGLNANIPAKVVVRLHGSSFVGDQGDMIVVSMDALPLIGEKLYQKGFAPKIYGVFKEGRIEHYIEGIKFPPATWHNTEIIDCIIRKMAEIHQLEMPISKDPCSVLKMAEKFYNLAQENNSFLSVDCYEPEYRPMVQQLLEYDSIGTAEWLRDMAQYIKSPTVFCHNDLHFGNILDRQNSDSLDKRIMIIDYDNCSYGFRSYDLAFFFYAKSFIPGRAETWAGQTITTREEKKRMLKVYLDHLIKIRDGDIDPEVDNLENLEREIDFGDILLQFVFKSVGRGKMSPALAPIFHIMSDNIEKQDANVAEAKERCEQYKQSILSGTGKKSSE</sequence>
<dbReference type="EMBL" id="CAEY01000466">
    <property type="status" value="NOT_ANNOTATED_CDS"/>
    <property type="molecule type" value="Genomic_DNA"/>
</dbReference>
<dbReference type="GO" id="GO:0005737">
    <property type="term" value="C:cytoplasm"/>
    <property type="evidence" value="ECO:0007669"/>
    <property type="project" value="TreeGrafter"/>
</dbReference>
<reference evidence="4" key="2">
    <citation type="submission" date="2015-06" db="UniProtKB">
        <authorList>
            <consortium name="EnsemblMetazoa"/>
        </authorList>
    </citation>
    <scope>IDENTIFICATION</scope>
</reference>
<name>T1JSQ4_TETUR</name>
<dbReference type="OMA" id="KVHAIEM"/>
<accession>T1JSQ4</accession>
<dbReference type="GO" id="GO:0004305">
    <property type="term" value="F:ethanolamine kinase activity"/>
    <property type="evidence" value="ECO:0007669"/>
    <property type="project" value="TreeGrafter"/>
</dbReference>
<reference evidence="5" key="1">
    <citation type="submission" date="2011-08" db="EMBL/GenBank/DDBJ databases">
        <authorList>
            <person name="Rombauts S."/>
        </authorList>
    </citation>
    <scope>NUCLEOTIDE SEQUENCE</scope>
    <source>
        <strain evidence="5">London</strain>
    </source>
</reference>
<keyword evidence="5" id="KW-1185">Reference proteome</keyword>
<comment type="similarity">
    <text evidence="3">Belongs to the choline/ethanolamine kinase family.</text>
</comment>
<dbReference type="OrthoDB" id="5796092at2759"/>
<organism evidence="4 5">
    <name type="scientific">Tetranychus urticae</name>
    <name type="common">Two-spotted spider mite</name>
    <dbReference type="NCBI Taxonomy" id="32264"/>
    <lineage>
        <taxon>Eukaryota</taxon>
        <taxon>Metazoa</taxon>
        <taxon>Ecdysozoa</taxon>
        <taxon>Arthropoda</taxon>
        <taxon>Chelicerata</taxon>
        <taxon>Arachnida</taxon>
        <taxon>Acari</taxon>
        <taxon>Acariformes</taxon>
        <taxon>Trombidiformes</taxon>
        <taxon>Prostigmata</taxon>
        <taxon>Eleutherengona</taxon>
        <taxon>Raphignathae</taxon>
        <taxon>Tetranychoidea</taxon>
        <taxon>Tetranychidae</taxon>
        <taxon>Tetranychus</taxon>
    </lineage>
</organism>
<evidence type="ECO:0000256" key="1">
    <source>
        <dbReference type="ARBA" id="ARBA00023209"/>
    </source>
</evidence>
<evidence type="ECO:0000313" key="5">
    <source>
        <dbReference type="Proteomes" id="UP000015104"/>
    </source>
</evidence>
<evidence type="ECO:0000313" key="4">
    <source>
        <dbReference type="EnsemblMetazoa" id="tetur01g11360.1"/>
    </source>
</evidence>
<dbReference type="AlphaFoldDB" id="T1JSQ4"/>
<dbReference type="KEGG" id="tut:107370397"/>
<keyword evidence="1" id="KW-0443">Lipid metabolism</keyword>
<dbReference type="GO" id="GO:0006646">
    <property type="term" value="P:phosphatidylethanolamine biosynthetic process"/>
    <property type="evidence" value="ECO:0007669"/>
    <property type="project" value="TreeGrafter"/>
</dbReference>
<dbReference type="PANTHER" id="PTHR22603:SF93">
    <property type="entry name" value="RE24176P"/>
    <property type="match status" value="1"/>
</dbReference>